<evidence type="ECO:0008006" key="3">
    <source>
        <dbReference type="Google" id="ProtNLM"/>
    </source>
</evidence>
<reference evidence="1" key="1">
    <citation type="submission" date="2022-08" db="UniProtKB">
        <authorList>
            <consortium name="EnsemblMetazoa"/>
        </authorList>
    </citation>
    <scope>IDENTIFICATION</scope>
    <source>
        <strain evidence="1">05x7-T-G4-1.051#20</strain>
    </source>
</reference>
<dbReference type="GO" id="GO:0020037">
    <property type="term" value="F:heme binding"/>
    <property type="evidence" value="ECO:0007669"/>
    <property type="project" value="InterPro"/>
</dbReference>
<dbReference type="GO" id="GO:0004833">
    <property type="term" value="F:L-tryptophan 2,3-dioxygenase activity"/>
    <property type="evidence" value="ECO:0007669"/>
    <property type="project" value="InterPro"/>
</dbReference>
<keyword evidence="2" id="KW-1185">Reference proteome</keyword>
<dbReference type="Proteomes" id="UP000005408">
    <property type="component" value="Unassembled WGS sequence"/>
</dbReference>
<dbReference type="EnsemblMetazoa" id="G17478.1">
    <property type="protein sequence ID" value="G17478.1:cds"/>
    <property type="gene ID" value="G17478"/>
</dbReference>
<organism evidence="1 2">
    <name type="scientific">Magallana gigas</name>
    <name type="common">Pacific oyster</name>
    <name type="synonym">Crassostrea gigas</name>
    <dbReference type="NCBI Taxonomy" id="29159"/>
    <lineage>
        <taxon>Eukaryota</taxon>
        <taxon>Metazoa</taxon>
        <taxon>Spiralia</taxon>
        <taxon>Lophotrochozoa</taxon>
        <taxon>Mollusca</taxon>
        <taxon>Bivalvia</taxon>
        <taxon>Autobranchia</taxon>
        <taxon>Pteriomorphia</taxon>
        <taxon>Ostreida</taxon>
        <taxon>Ostreoidea</taxon>
        <taxon>Ostreidae</taxon>
        <taxon>Magallana</taxon>
    </lineage>
</organism>
<dbReference type="GO" id="GO:0019442">
    <property type="term" value="P:L-tryptophan catabolic process to acetyl-CoA"/>
    <property type="evidence" value="ECO:0007669"/>
    <property type="project" value="TreeGrafter"/>
</dbReference>
<dbReference type="SUPFAM" id="SSF140959">
    <property type="entry name" value="Indolic compounds 2,3-dioxygenase-like"/>
    <property type="match status" value="1"/>
</dbReference>
<dbReference type="PANTHER" id="PTHR10138:SF0">
    <property type="entry name" value="TRYPTOPHAN 2,3-DIOXYGENASE"/>
    <property type="match status" value="1"/>
</dbReference>
<dbReference type="Gene3D" id="1.20.58.480">
    <property type="match status" value="1"/>
</dbReference>
<dbReference type="PANTHER" id="PTHR10138">
    <property type="entry name" value="TRYPTOPHAN 2,3-DIOXYGENASE"/>
    <property type="match status" value="1"/>
</dbReference>
<dbReference type="AlphaFoldDB" id="A0A8W8J9Z0"/>
<evidence type="ECO:0000313" key="1">
    <source>
        <dbReference type="EnsemblMetazoa" id="G17478.1:cds"/>
    </source>
</evidence>
<proteinExistence type="predicted"/>
<dbReference type="Pfam" id="PF03301">
    <property type="entry name" value="Trp_dioxygenase"/>
    <property type="match status" value="1"/>
</dbReference>
<name>A0A8W8J9Z0_MAGGI</name>
<accession>A0A8W8J9Z0</accession>
<dbReference type="GO" id="GO:0046872">
    <property type="term" value="F:metal ion binding"/>
    <property type="evidence" value="ECO:0007669"/>
    <property type="project" value="InterPro"/>
</dbReference>
<dbReference type="InterPro" id="IPR037217">
    <property type="entry name" value="Trp/Indoleamine_2_3_dOase-like"/>
</dbReference>
<evidence type="ECO:0000313" key="2">
    <source>
        <dbReference type="Proteomes" id="UP000005408"/>
    </source>
</evidence>
<sequence>MADEPKKLTYETYLGLDKLLKCQELESEKAGNRVAEEHLFIIVHQGFEIWFKQILEDFKGVIDILNEPRISEQTHLSGITTKLGRCILILKVVIQHFEIIETMPPAVFLNFRKYLKSGSGFQSLQFRQIENTLGLRPETREQDQPGKGYKNALNKEQFKVAKASEDGDTLFSIAEVKKHCRHIDTNCFEFKH</sequence>
<dbReference type="GO" id="GO:0019441">
    <property type="term" value="P:L-tryptophan catabolic process to kynurenine"/>
    <property type="evidence" value="ECO:0007669"/>
    <property type="project" value="InterPro"/>
</dbReference>
<dbReference type="InterPro" id="IPR004981">
    <property type="entry name" value="Trp_2_3_dOase"/>
</dbReference>
<protein>
    <recommendedName>
        <fullName evidence="3">Tryptophan 2,3-dioxygenase</fullName>
    </recommendedName>
</protein>